<reference evidence="2 3" key="1">
    <citation type="submission" date="2021-07" db="EMBL/GenBank/DDBJ databases">
        <title>The draft genome sequence of Sphingomicrobium sp. B8.</title>
        <authorList>
            <person name="Mu L."/>
        </authorList>
    </citation>
    <scope>NUCLEOTIDE SEQUENCE [LARGE SCALE GENOMIC DNA]</scope>
    <source>
        <strain evidence="2 3">B8</strain>
    </source>
</reference>
<evidence type="ECO:0000256" key="1">
    <source>
        <dbReference type="SAM" id="Phobius"/>
    </source>
</evidence>
<evidence type="ECO:0000313" key="2">
    <source>
        <dbReference type="EMBL" id="MBW0144706.1"/>
    </source>
</evidence>
<organism evidence="2 3">
    <name type="scientific">Sphingomicrobium clamense</name>
    <dbReference type="NCBI Taxonomy" id="2851013"/>
    <lineage>
        <taxon>Bacteria</taxon>
        <taxon>Pseudomonadati</taxon>
        <taxon>Pseudomonadota</taxon>
        <taxon>Alphaproteobacteria</taxon>
        <taxon>Sphingomonadales</taxon>
        <taxon>Sphingomonadaceae</taxon>
        <taxon>Sphingomicrobium</taxon>
    </lineage>
</organism>
<dbReference type="RefSeq" id="WP_218632672.1">
    <property type="nucleotide sequence ID" value="NZ_JAHVAH010000001.1"/>
</dbReference>
<dbReference type="InterPro" id="IPR032820">
    <property type="entry name" value="ATPase_put"/>
</dbReference>
<accession>A0ABS6V582</accession>
<dbReference type="EMBL" id="JAHVAH010000001">
    <property type="protein sequence ID" value="MBW0144706.1"/>
    <property type="molecule type" value="Genomic_DNA"/>
</dbReference>
<feature type="transmembrane region" description="Helical" evidence="1">
    <location>
        <begin position="78"/>
        <end position="99"/>
    </location>
</feature>
<feature type="transmembrane region" description="Helical" evidence="1">
    <location>
        <begin position="54"/>
        <end position="72"/>
    </location>
</feature>
<keyword evidence="1" id="KW-1133">Transmembrane helix</keyword>
<dbReference type="Proteomes" id="UP000698028">
    <property type="component" value="Unassembled WGS sequence"/>
</dbReference>
<keyword evidence="3" id="KW-1185">Reference proteome</keyword>
<keyword evidence="1" id="KW-0812">Transmembrane</keyword>
<proteinExistence type="predicted"/>
<dbReference type="Pfam" id="PF09527">
    <property type="entry name" value="ATPase_gene1"/>
    <property type="match status" value="1"/>
</dbReference>
<comment type="caution">
    <text evidence="2">The sequence shown here is derived from an EMBL/GenBank/DDBJ whole genome shotgun (WGS) entry which is preliminary data.</text>
</comment>
<evidence type="ECO:0000313" key="3">
    <source>
        <dbReference type="Proteomes" id="UP000698028"/>
    </source>
</evidence>
<protein>
    <submittedName>
        <fullName evidence="2">AtpZ/AtpI family protein</fullName>
    </submittedName>
</protein>
<sequence>MVENEPGQGPLKTPEDARIDSLEERLERAQHREAERTGSRTPKADENERLGNKVLSLLIGGLAGGALVGWVLDRLFGTGNLLLVVMMVLGVVGGFWSIFKIANTPK</sequence>
<gene>
    <name evidence="2" type="ORF">KTQ36_05285</name>
</gene>
<name>A0ABS6V582_9SPHN</name>
<keyword evidence="1" id="KW-0472">Membrane</keyword>